<dbReference type="AlphaFoldDB" id="A0A8C9MM85"/>
<protein>
    <recommendedName>
        <fullName evidence="4">Proline rich 33</fullName>
    </recommendedName>
</protein>
<reference evidence="2" key="2">
    <citation type="submission" date="2025-09" db="UniProtKB">
        <authorList>
            <consortium name="Ensembl"/>
        </authorList>
    </citation>
    <scope>IDENTIFICATION</scope>
</reference>
<proteinExistence type="predicted"/>
<evidence type="ECO:0000256" key="1">
    <source>
        <dbReference type="SAM" id="MobiDB-lite"/>
    </source>
</evidence>
<feature type="compositionally biased region" description="Polar residues" evidence="1">
    <location>
        <begin position="1"/>
        <end position="13"/>
    </location>
</feature>
<feature type="compositionally biased region" description="Low complexity" evidence="1">
    <location>
        <begin position="100"/>
        <end position="116"/>
    </location>
</feature>
<dbReference type="Proteomes" id="UP000694409">
    <property type="component" value="Unassembled WGS sequence"/>
</dbReference>
<feature type="compositionally biased region" description="Polar residues" evidence="1">
    <location>
        <begin position="49"/>
        <end position="64"/>
    </location>
</feature>
<name>A0A8C9MM85_SERCA</name>
<dbReference type="GeneTree" id="ENSGT01030000234990"/>
<dbReference type="PANTHER" id="PTHR38004">
    <property type="entry name" value="PROLINE-RICH PROTEIN 33"/>
    <property type="match status" value="1"/>
</dbReference>
<reference evidence="2" key="1">
    <citation type="submission" date="2025-08" db="UniProtKB">
        <authorList>
            <consortium name="Ensembl"/>
        </authorList>
    </citation>
    <scope>IDENTIFICATION</scope>
</reference>
<feature type="compositionally biased region" description="Polar residues" evidence="1">
    <location>
        <begin position="132"/>
        <end position="141"/>
    </location>
</feature>
<evidence type="ECO:0000313" key="3">
    <source>
        <dbReference type="Proteomes" id="UP000694409"/>
    </source>
</evidence>
<keyword evidence="3" id="KW-1185">Reference proteome</keyword>
<organism evidence="2 3">
    <name type="scientific">Serinus canaria</name>
    <name type="common">Island canary</name>
    <name type="synonym">Fringilla canaria</name>
    <dbReference type="NCBI Taxonomy" id="9135"/>
    <lineage>
        <taxon>Eukaryota</taxon>
        <taxon>Metazoa</taxon>
        <taxon>Chordata</taxon>
        <taxon>Craniata</taxon>
        <taxon>Vertebrata</taxon>
        <taxon>Euteleostomi</taxon>
        <taxon>Archelosauria</taxon>
        <taxon>Archosauria</taxon>
        <taxon>Dinosauria</taxon>
        <taxon>Saurischia</taxon>
        <taxon>Theropoda</taxon>
        <taxon>Coelurosauria</taxon>
        <taxon>Aves</taxon>
        <taxon>Neognathae</taxon>
        <taxon>Neoaves</taxon>
        <taxon>Telluraves</taxon>
        <taxon>Australaves</taxon>
        <taxon>Passeriformes</taxon>
        <taxon>Passeroidea</taxon>
        <taxon>Fringillidae</taxon>
        <taxon>Carduelinae</taxon>
        <taxon>Serinus</taxon>
    </lineage>
</organism>
<dbReference type="InterPro" id="IPR028004">
    <property type="entry name" value="DUF4643"/>
</dbReference>
<accession>A0A8C9MM85</accession>
<feature type="region of interest" description="Disordered" evidence="1">
    <location>
        <begin position="1"/>
        <end position="203"/>
    </location>
</feature>
<sequence>MLITVSSSTQPVSNHHPLSPPPTLPKPGKDNLRLQRLLKKAARKNAILTSEQGKSFRSSLSPVNEASPDQECAESAAPAAETPEATAAPSTPLPPQLSIRQARPATAAPAQADGTGSTSTDTKAEHVAEPQMTPSLPNTSCPPKAEPAGEAPGASPGEAPRPPGSSASGWHRLKKHLMVQPEATNFPESKPEKLGQEEGNKEDTAQAVIKQDCVLVKSKAMRMWDAILYQVALSKEKKQQAEEKKPQKEENLFLPRRLPILLHKPRFDARKLKELAAKPMTKISTMFEVRHFRPKGAEEHTKSFNRTASGWSVH</sequence>
<feature type="compositionally biased region" description="Basic and acidic residues" evidence="1">
    <location>
        <begin position="189"/>
        <end position="203"/>
    </location>
</feature>
<evidence type="ECO:0000313" key="2">
    <source>
        <dbReference type="Ensembl" id="ENSSCAP00000005599.1"/>
    </source>
</evidence>
<dbReference type="OMA" id="FRASKMW"/>
<dbReference type="Pfam" id="PF15485">
    <property type="entry name" value="DUF4643"/>
    <property type="match status" value="1"/>
</dbReference>
<feature type="compositionally biased region" description="Low complexity" evidence="1">
    <location>
        <begin position="73"/>
        <end position="90"/>
    </location>
</feature>
<dbReference type="Ensembl" id="ENSSCAT00000006417.1">
    <property type="protein sequence ID" value="ENSSCAP00000005599.1"/>
    <property type="gene ID" value="ENSSCAG00000004460.1"/>
</dbReference>
<dbReference type="PANTHER" id="PTHR38004:SF1">
    <property type="entry name" value="PROLINE-RICH PROTEIN 33"/>
    <property type="match status" value="1"/>
</dbReference>
<evidence type="ECO:0008006" key="4">
    <source>
        <dbReference type="Google" id="ProtNLM"/>
    </source>
</evidence>
<feature type="compositionally biased region" description="Low complexity" evidence="1">
    <location>
        <begin position="142"/>
        <end position="169"/>
    </location>
</feature>